<protein>
    <submittedName>
        <fullName evidence="2">Uncharacterized protein</fullName>
    </submittedName>
</protein>
<feature type="region of interest" description="Disordered" evidence="1">
    <location>
        <begin position="103"/>
        <end position="122"/>
    </location>
</feature>
<proteinExistence type="predicted"/>
<sequence>MEDEGVPPGTSSARCAWSKAPFRTVPTRKQGRGKFCLDQSECRSFSISYSCNWGSGSPAHPPCWYQKVLEWLRRKPWAPRAGAESQAGRRPCPGQPHFCMSPASPPCTGPSERGPGWPTDSA</sequence>
<feature type="region of interest" description="Disordered" evidence="1">
    <location>
        <begin position="78"/>
        <end position="97"/>
    </location>
</feature>
<evidence type="ECO:0000313" key="2">
    <source>
        <dbReference type="EMBL" id="KAF6099840.1"/>
    </source>
</evidence>
<evidence type="ECO:0000313" key="3">
    <source>
        <dbReference type="Proteomes" id="UP000664940"/>
    </source>
</evidence>
<dbReference type="AlphaFoldDB" id="A0A833ZTX0"/>
<name>A0A833ZTX0_9CHIR</name>
<evidence type="ECO:0000256" key="1">
    <source>
        <dbReference type="SAM" id="MobiDB-lite"/>
    </source>
</evidence>
<dbReference type="Proteomes" id="UP000664940">
    <property type="component" value="Unassembled WGS sequence"/>
</dbReference>
<dbReference type="EMBL" id="JABVXQ010000007">
    <property type="protein sequence ID" value="KAF6099840.1"/>
    <property type="molecule type" value="Genomic_DNA"/>
</dbReference>
<accession>A0A833ZTX0</accession>
<gene>
    <name evidence="2" type="ORF">HJG60_011571</name>
</gene>
<organism evidence="2 3">
    <name type="scientific">Phyllostomus discolor</name>
    <name type="common">pale spear-nosed bat</name>
    <dbReference type="NCBI Taxonomy" id="89673"/>
    <lineage>
        <taxon>Eukaryota</taxon>
        <taxon>Metazoa</taxon>
        <taxon>Chordata</taxon>
        <taxon>Craniata</taxon>
        <taxon>Vertebrata</taxon>
        <taxon>Euteleostomi</taxon>
        <taxon>Mammalia</taxon>
        <taxon>Eutheria</taxon>
        <taxon>Laurasiatheria</taxon>
        <taxon>Chiroptera</taxon>
        <taxon>Yangochiroptera</taxon>
        <taxon>Phyllostomidae</taxon>
        <taxon>Phyllostominae</taxon>
        <taxon>Phyllostomus</taxon>
    </lineage>
</organism>
<reference evidence="2 3" key="1">
    <citation type="journal article" date="2020" name="Nature">
        <title>Six reference-quality genomes reveal evolution of bat adaptations.</title>
        <authorList>
            <person name="Jebb D."/>
            <person name="Huang Z."/>
            <person name="Pippel M."/>
            <person name="Hughes G.M."/>
            <person name="Lavrichenko K."/>
            <person name="Devanna P."/>
            <person name="Winkler S."/>
            <person name="Jermiin L.S."/>
            <person name="Skirmuntt E.C."/>
            <person name="Katzourakis A."/>
            <person name="Burkitt-Gray L."/>
            <person name="Ray D.A."/>
            <person name="Sullivan K.A.M."/>
            <person name="Roscito J.G."/>
            <person name="Kirilenko B.M."/>
            <person name="Davalos L.M."/>
            <person name="Corthals A.P."/>
            <person name="Power M.L."/>
            <person name="Jones G."/>
            <person name="Ransome R.D."/>
            <person name="Dechmann D.K.N."/>
            <person name="Locatelli A.G."/>
            <person name="Puechmaille S.J."/>
            <person name="Fedrigo O."/>
            <person name="Jarvis E.D."/>
            <person name="Hiller M."/>
            <person name="Vernes S.C."/>
            <person name="Myers E.W."/>
            <person name="Teeling E.C."/>
        </authorList>
    </citation>
    <scope>NUCLEOTIDE SEQUENCE [LARGE SCALE GENOMIC DNA]</scope>
    <source>
        <strain evidence="2">Bat1K_MPI-CBG_1</strain>
    </source>
</reference>
<comment type="caution">
    <text evidence="2">The sequence shown here is derived from an EMBL/GenBank/DDBJ whole genome shotgun (WGS) entry which is preliminary data.</text>
</comment>